<proteinExistence type="predicted"/>
<organism evidence="1 2">
    <name type="scientific">Desulfobulbus propionicus (strain ATCC 33891 / DSM 2032 / VKM B-1956 / 1pr3)</name>
    <dbReference type="NCBI Taxonomy" id="577650"/>
    <lineage>
        <taxon>Bacteria</taxon>
        <taxon>Pseudomonadati</taxon>
        <taxon>Thermodesulfobacteriota</taxon>
        <taxon>Desulfobulbia</taxon>
        <taxon>Desulfobulbales</taxon>
        <taxon>Desulfobulbaceae</taxon>
        <taxon>Desulfobulbus</taxon>
    </lineage>
</organism>
<evidence type="ECO:0000313" key="1">
    <source>
        <dbReference type="EMBL" id="ADW19111.1"/>
    </source>
</evidence>
<sequence>MAEEKKKETCPTCMGKKVIEGVCETSGEWQGKTPDGQVCTPDQKCPTCNGKGYIEG</sequence>
<protein>
    <submittedName>
        <fullName evidence="1">Ankyrin</fullName>
    </submittedName>
</protein>
<gene>
    <name evidence="1" type="ordered locus">Despr_2978</name>
</gene>
<keyword evidence="2" id="KW-1185">Reference proteome</keyword>
<dbReference type="RefSeq" id="WP_015725636.1">
    <property type="nucleotide sequence ID" value="NC_014972.1"/>
</dbReference>
<dbReference type="KEGG" id="dpr:Despr_2978"/>
<dbReference type="Proteomes" id="UP000006365">
    <property type="component" value="Chromosome"/>
</dbReference>
<accession>A0A7U4DQD6</accession>
<evidence type="ECO:0000313" key="2">
    <source>
        <dbReference type="Proteomes" id="UP000006365"/>
    </source>
</evidence>
<dbReference type="EMBL" id="CP002364">
    <property type="protein sequence ID" value="ADW19111.1"/>
    <property type="molecule type" value="Genomic_DNA"/>
</dbReference>
<name>A0A7U4DQD6_DESPD</name>
<reference evidence="1 2" key="1">
    <citation type="journal article" date="2011" name="Stand. Genomic Sci.">
        <title>Complete genome sequence of Desulfobulbus propionicus type strain (1pr3).</title>
        <authorList>
            <person name="Pagani I."/>
            <person name="Lapidus A."/>
            <person name="Nolan M."/>
            <person name="Lucas S."/>
            <person name="Hammon N."/>
            <person name="Deshpande S."/>
            <person name="Cheng J.F."/>
            <person name="Chertkov O."/>
            <person name="Davenport K."/>
            <person name="Tapia R."/>
            <person name="Han C."/>
            <person name="Goodwin L."/>
            <person name="Pitluck S."/>
            <person name="Liolios K."/>
            <person name="Mavromatis K."/>
            <person name="Ivanova N."/>
            <person name="Mikhailova N."/>
            <person name="Pati A."/>
            <person name="Chen A."/>
            <person name="Palaniappan K."/>
            <person name="Land M."/>
            <person name="Hauser L."/>
            <person name="Chang Y.J."/>
            <person name="Jeffries C.D."/>
            <person name="Detter J.C."/>
            <person name="Brambilla E."/>
            <person name="Kannan K.P."/>
            <person name="Djao O.D."/>
            <person name="Rohde M."/>
            <person name="Pukall R."/>
            <person name="Spring S."/>
            <person name="Goker M."/>
            <person name="Sikorski J."/>
            <person name="Woyke T."/>
            <person name="Bristow J."/>
            <person name="Eisen J.A."/>
            <person name="Markowitz V."/>
            <person name="Hugenholtz P."/>
            <person name="Kyrpides N.C."/>
            <person name="Klenk H.P."/>
        </authorList>
    </citation>
    <scope>NUCLEOTIDE SEQUENCE [LARGE SCALE GENOMIC DNA]</scope>
    <source>
        <strain evidence="2">ATCC 33891 / DSM 2032 / 1pr3</strain>
    </source>
</reference>
<dbReference type="AlphaFoldDB" id="A0A7U4DQD6"/>